<evidence type="ECO:0000313" key="1">
    <source>
        <dbReference type="EMBL" id="KAK2032571.1"/>
    </source>
</evidence>
<protein>
    <submittedName>
        <fullName evidence="1">Uncharacterized protein</fullName>
    </submittedName>
</protein>
<organism evidence="1 2">
    <name type="scientific">Colletotrichum zoysiae</name>
    <dbReference type="NCBI Taxonomy" id="1216348"/>
    <lineage>
        <taxon>Eukaryota</taxon>
        <taxon>Fungi</taxon>
        <taxon>Dikarya</taxon>
        <taxon>Ascomycota</taxon>
        <taxon>Pezizomycotina</taxon>
        <taxon>Sordariomycetes</taxon>
        <taxon>Hypocreomycetidae</taxon>
        <taxon>Glomerellales</taxon>
        <taxon>Glomerellaceae</taxon>
        <taxon>Colletotrichum</taxon>
        <taxon>Colletotrichum graminicola species complex</taxon>
    </lineage>
</organism>
<reference evidence="1" key="1">
    <citation type="submission" date="2021-06" db="EMBL/GenBank/DDBJ databases">
        <title>Comparative genomics, transcriptomics and evolutionary studies reveal genomic signatures of adaptation to plant cell wall in hemibiotrophic fungi.</title>
        <authorList>
            <consortium name="DOE Joint Genome Institute"/>
            <person name="Baroncelli R."/>
            <person name="Diaz J.F."/>
            <person name="Benocci T."/>
            <person name="Peng M."/>
            <person name="Battaglia E."/>
            <person name="Haridas S."/>
            <person name="Andreopoulos W."/>
            <person name="Labutti K."/>
            <person name="Pangilinan J."/>
            <person name="Floch G.L."/>
            <person name="Makela M.R."/>
            <person name="Henrissat B."/>
            <person name="Grigoriev I.V."/>
            <person name="Crouch J.A."/>
            <person name="De Vries R.P."/>
            <person name="Sukno S.A."/>
            <person name="Thon M.R."/>
        </authorList>
    </citation>
    <scope>NUCLEOTIDE SEQUENCE</scope>
    <source>
        <strain evidence="1">MAFF235873</strain>
    </source>
</reference>
<keyword evidence="2" id="KW-1185">Reference proteome</keyword>
<evidence type="ECO:0000313" key="2">
    <source>
        <dbReference type="Proteomes" id="UP001232148"/>
    </source>
</evidence>
<comment type="caution">
    <text evidence="1">The sequence shown here is derived from an EMBL/GenBank/DDBJ whole genome shotgun (WGS) entry which is preliminary data.</text>
</comment>
<sequence>MESALPACLPVLSSCPTCTQVMYSTSYELSSSSSSSAAHLAGVPPILSAPRVGRGIGSPDHVPYLGIRTYGIRTQGQTGGGGGAPNQSLPLNPTTYFAPAWYLVKTLFTPSPPVCMDIRKYG</sequence>
<gene>
    <name evidence="1" type="ORF">LX32DRAFT_649871</name>
</gene>
<dbReference type="AlphaFoldDB" id="A0AAD9HQU9"/>
<dbReference type="EMBL" id="MU842829">
    <property type="protein sequence ID" value="KAK2032571.1"/>
    <property type="molecule type" value="Genomic_DNA"/>
</dbReference>
<proteinExistence type="predicted"/>
<dbReference type="Proteomes" id="UP001232148">
    <property type="component" value="Unassembled WGS sequence"/>
</dbReference>
<name>A0AAD9HQU9_9PEZI</name>
<accession>A0AAD9HQU9</accession>